<evidence type="ECO:0000256" key="2">
    <source>
        <dbReference type="ARBA" id="ARBA00022525"/>
    </source>
</evidence>
<keyword evidence="2" id="KW-0964">Secreted</keyword>
<dbReference type="InterPro" id="IPR035914">
    <property type="entry name" value="Sperma_CUB_dom_sf"/>
</dbReference>
<dbReference type="GO" id="GO:0004252">
    <property type="term" value="F:serine-type endopeptidase activity"/>
    <property type="evidence" value="ECO:0007669"/>
    <property type="project" value="InterPro"/>
</dbReference>
<dbReference type="GO" id="GO:0035008">
    <property type="term" value="P:positive regulation of melanization defense response"/>
    <property type="evidence" value="ECO:0007669"/>
    <property type="project" value="UniProtKB-ARBA"/>
</dbReference>
<dbReference type="GO" id="GO:0005576">
    <property type="term" value="C:extracellular region"/>
    <property type="evidence" value="ECO:0007669"/>
    <property type="project" value="UniProtKB-SubCell"/>
</dbReference>
<dbReference type="SMART" id="SM00042">
    <property type="entry name" value="CUB"/>
    <property type="match status" value="1"/>
</dbReference>
<feature type="signal peptide" evidence="9">
    <location>
        <begin position="1"/>
        <end position="25"/>
    </location>
</feature>
<keyword evidence="3" id="KW-0645">Protease</keyword>
<dbReference type="Proteomes" id="UP000075884">
    <property type="component" value="Unassembled WGS sequence"/>
</dbReference>
<evidence type="ECO:0000256" key="9">
    <source>
        <dbReference type="SAM" id="SignalP"/>
    </source>
</evidence>
<keyword evidence="9" id="KW-0732">Signal</keyword>
<dbReference type="InterPro" id="IPR009003">
    <property type="entry name" value="Peptidase_S1_PA"/>
</dbReference>
<keyword evidence="4" id="KW-0378">Hydrolase</keyword>
<comment type="subcellular location">
    <subcellularLocation>
        <location evidence="1">Secreted</location>
    </subcellularLocation>
</comment>
<dbReference type="InterPro" id="IPR001314">
    <property type="entry name" value="Peptidase_S1A"/>
</dbReference>
<dbReference type="InterPro" id="IPR001254">
    <property type="entry name" value="Trypsin_dom"/>
</dbReference>
<dbReference type="PRINTS" id="PR00722">
    <property type="entry name" value="CHYMOTRYPSIN"/>
</dbReference>
<evidence type="ECO:0000256" key="6">
    <source>
        <dbReference type="ARBA" id="ARBA00023157"/>
    </source>
</evidence>
<feature type="chain" id="PRO_5008129318" description="Peptidase S1 domain-containing protein" evidence="9">
    <location>
        <begin position="26"/>
        <end position="396"/>
    </location>
</feature>
<reference evidence="13" key="1">
    <citation type="submission" date="2013-03" db="EMBL/GenBank/DDBJ databases">
        <title>The Genome Sequence of Anopheles dirus WRAIR2.</title>
        <authorList>
            <consortium name="The Broad Institute Genomics Platform"/>
            <person name="Neafsey D.E."/>
            <person name="Walton C."/>
            <person name="Walker B."/>
            <person name="Young S.K."/>
            <person name="Zeng Q."/>
            <person name="Gargeya S."/>
            <person name="Fitzgerald M."/>
            <person name="Haas B."/>
            <person name="Abouelleil A."/>
            <person name="Allen A.W."/>
            <person name="Alvarado L."/>
            <person name="Arachchi H.M."/>
            <person name="Berlin A.M."/>
            <person name="Chapman S.B."/>
            <person name="Gainer-Dewar J."/>
            <person name="Goldberg J."/>
            <person name="Griggs A."/>
            <person name="Gujja S."/>
            <person name="Hansen M."/>
            <person name="Howarth C."/>
            <person name="Imamovic A."/>
            <person name="Ireland A."/>
            <person name="Larimer J."/>
            <person name="McCowan C."/>
            <person name="Murphy C."/>
            <person name="Pearson M."/>
            <person name="Poon T.W."/>
            <person name="Priest M."/>
            <person name="Roberts A."/>
            <person name="Saif S."/>
            <person name="Shea T."/>
            <person name="Sisk P."/>
            <person name="Sykes S."/>
            <person name="Wortman J."/>
            <person name="Nusbaum C."/>
            <person name="Birren B."/>
        </authorList>
    </citation>
    <scope>NUCLEOTIDE SEQUENCE [LARGE SCALE GENOMIC DNA]</scope>
    <source>
        <strain evidence="13">WRAIR2</strain>
    </source>
</reference>
<accession>A0A182N2U7</accession>
<evidence type="ECO:0000256" key="1">
    <source>
        <dbReference type="ARBA" id="ARBA00004613"/>
    </source>
</evidence>
<evidence type="ECO:0000259" key="11">
    <source>
        <dbReference type="PROSITE" id="PS50240"/>
    </source>
</evidence>
<keyword evidence="13" id="KW-1185">Reference proteome</keyword>
<dbReference type="AlphaFoldDB" id="A0A182N2U7"/>
<reference evidence="12" key="2">
    <citation type="submission" date="2020-05" db="UniProtKB">
        <authorList>
            <consortium name="EnsemblMetazoa"/>
        </authorList>
    </citation>
    <scope>IDENTIFICATION</scope>
    <source>
        <strain evidence="12">WRAIR2</strain>
    </source>
</reference>
<dbReference type="GO" id="GO:0006508">
    <property type="term" value="P:proteolysis"/>
    <property type="evidence" value="ECO:0007669"/>
    <property type="project" value="UniProtKB-KW"/>
</dbReference>
<name>A0A182N2U7_9DIPT</name>
<evidence type="ECO:0000256" key="8">
    <source>
        <dbReference type="PROSITE-ProRule" id="PRU00059"/>
    </source>
</evidence>
<dbReference type="SUPFAM" id="SSF49854">
    <property type="entry name" value="Spermadhesin, CUB domain"/>
    <property type="match status" value="1"/>
</dbReference>
<keyword evidence="5" id="KW-0720">Serine protease</keyword>
<evidence type="ECO:0000259" key="10">
    <source>
        <dbReference type="PROSITE" id="PS01180"/>
    </source>
</evidence>
<protein>
    <recommendedName>
        <fullName evidence="14">Peptidase S1 domain-containing protein</fullName>
    </recommendedName>
</protein>
<sequence length="396" mass="42820">MWPKLVRALFAAFVVVGGGARQVQGQCSFTLDMKFGSVYQLISPRYPSNYGPNMQCTYVIRAPYGYRVALDCPTFQIPSSSNCALDSLRVSRSGSLDFADAFAYCGAGQLLEKSTANQMTIRLTSAATSSGGKFSCTLSIPQQSCECGRKKTQRIVNGVETLVNEFPMMAALIDVKTKAVICGATIVATSYALTAAHCMLQRTTNDTVLLVGDHNIKAGTDTSYSQVYLVAQFMPHAGFTVKPMANDIALVRTAQPMQFNVAVGPVCLPWRYSTQTFEGATVEATGWGDLDFGGPRADALQKVQLGVISNADCSRRLSATVPYQHLCTFATGRDTCQADSGGPLYYANPATGFLYNVGIVSFGIACATDNPSVNTRVTEYLDWIMANTPYTFYCYQ</sequence>
<dbReference type="SUPFAM" id="SSF50494">
    <property type="entry name" value="Trypsin-like serine proteases"/>
    <property type="match status" value="1"/>
</dbReference>
<dbReference type="CDD" id="cd00190">
    <property type="entry name" value="Tryp_SPc"/>
    <property type="match status" value="1"/>
</dbReference>
<dbReference type="SMART" id="SM00020">
    <property type="entry name" value="Tryp_SPc"/>
    <property type="match status" value="1"/>
</dbReference>
<evidence type="ECO:0000313" key="12">
    <source>
        <dbReference type="EnsemblMetazoa" id="ADIR001959-PA"/>
    </source>
</evidence>
<dbReference type="STRING" id="7168.A0A182N2U7"/>
<dbReference type="EnsemblMetazoa" id="ADIR001959-RA">
    <property type="protein sequence ID" value="ADIR001959-PA"/>
    <property type="gene ID" value="ADIR001959"/>
</dbReference>
<keyword evidence="6" id="KW-1015">Disulfide bond</keyword>
<dbReference type="InterPro" id="IPR043504">
    <property type="entry name" value="Peptidase_S1_PA_chymotrypsin"/>
</dbReference>
<feature type="domain" description="CUB" evidence="10">
    <location>
        <begin position="27"/>
        <end position="141"/>
    </location>
</feature>
<dbReference type="InterPro" id="IPR018114">
    <property type="entry name" value="TRYPSIN_HIS"/>
</dbReference>
<dbReference type="FunFam" id="2.40.10.10:FF:000015">
    <property type="entry name" value="Atrial natriuretic peptide-converting enzyme"/>
    <property type="match status" value="1"/>
</dbReference>
<dbReference type="PROSITE" id="PS50240">
    <property type="entry name" value="TRYPSIN_DOM"/>
    <property type="match status" value="1"/>
</dbReference>
<dbReference type="CDD" id="cd00041">
    <property type="entry name" value="CUB"/>
    <property type="match status" value="1"/>
</dbReference>
<dbReference type="PROSITE" id="PS01180">
    <property type="entry name" value="CUB"/>
    <property type="match status" value="1"/>
</dbReference>
<comment type="similarity">
    <text evidence="7">Belongs to the peptidase S1 family. CLIP subfamily.</text>
</comment>
<dbReference type="Pfam" id="PF00089">
    <property type="entry name" value="Trypsin"/>
    <property type="match status" value="1"/>
</dbReference>
<comment type="caution">
    <text evidence="8">Lacks conserved residue(s) required for the propagation of feature annotation.</text>
</comment>
<evidence type="ECO:0000256" key="5">
    <source>
        <dbReference type="ARBA" id="ARBA00022825"/>
    </source>
</evidence>
<evidence type="ECO:0000256" key="7">
    <source>
        <dbReference type="ARBA" id="ARBA00024195"/>
    </source>
</evidence>
<evidence type="ECO:0000313" key="13">
    <source>
        <dbReference type="Proteomes" id="UP000075884"/>
    </source>
</evidence>
<dbReference type="PANTHER" id="PTHR24252">
    <property type="entry name" value="ACROSIN-RELATED"/>
    <property type="match status" value="1"/>
</dbReference>
<evidence type="ECO:0000256" key="4">
    <source>
        <dbReference type="ARBA" id="ARBA00022801"/>
    </source>
</evidence>
<feature type="domain" description="Peptidase S1" evidence="11">
    <location>
        <begin position="155"/>
        <end position="389"/>
    </location>
</feature>
<dbReference type="InterPro" id="IPR000859">
    <property type="entry name" value="CUB_dom"/>
</dbReference>
<evidence type="ECO:0000256" key="3">
    <source>
        <dbReference type="ARBA" id="ARBA00022670"/>
    </source>
</evidence>
<evidence type="ECO:0008006" key="14">
    <source>
        <dbReference type="Google" id="ProtNLM"/>
    </source>
</evidence>
<organism evidence="12 13">
    <name type="scientific">Anopheles dirus</name>
    <dbReference type="NCBI Taxonomy" id="7168"/>
    <lineage>
        <taxon>Eukaryota</taxon>
        <taxon>Metazoa</taxon>
        <taxon>Ecdysozoa</taxon>
        <taxon>Arthropoda</taxon>
        <taxon>Hexapoda</taxon>
        <taxon>Insecta</taxon>
        <taxon>Pterygota</taxon>
        <taxon>Neoptera</taxon>
        <taxon>Endopterygota</taxon>
        <taxon>Diptera</taxon>
        <taxon>Nematocera</taxon>
        <taxon>Culicoidea</taxon>
        <taxon>Culicidae</taxon>
        <taxon>Anophelinae</taxon>
        <taxon>Anopheles</taxon>
    </lineage>
</organism>
<dbReference type="Gene3D" id="2.40.10.10">
    <property type="entry name" value="Trypsin-like serine proteases"/>
    <property type="match status" value="1"/>
</dbReference>
<dbReference type="GO" id="GO:0160032">
    <property type="term" value="P:Toll receptor ligand protein activation cascade"/>
    <property type="evidence" value="ECO:0007669"/>
    <property type="project" value="UniProtKB-ARBA"/>
</dbReference>
<dbReference type="Gene3D" id="2.60.120.290">
    <property type="entry name" value="Spermadhesin, CUB domain"/>
    <property type="match status" value="1"/>
</dbReference>
<dbReference type="PANTHER" id="PTHR24252:SF7">
    <property type="entry name" value="HYALIN"/>
    <property type="match status" value="1"/>
</dbReference>
<dbReference type="PROSITE" id="PS00134">
    <property type="entry name" value="TRYPSIN_HIS"/>
    <property type="match status" value="1"/>
</dbReference>
<dbReference type="GO" id="GO:0050832">
    <property type="term" value="P:defense response to fungus"/>
    <property type="evidence" value="ECO:0007669"/>
    <property type="project" value="UniProtKB-ARBA"/>
</dbReference>
<dbReference type="Pfam" id="PF00431">
    <property type="entry name" value="CUB"/>
    <property type="match status" value="1"/>
</dbReference>
<proteinExistence type="inferred from homology"/>
<dbReference type="VEuPathDB" id="VectorBase:ADIR001959"/>